<sequence length="661" mass="71419">MPPRFSFKQFILPFFSLINISHETLSPRLDNGLAITPPMGWNSYNHYSCAPNETIIHSNAQALVNLGLQTLGYHYVTVDCGWTLPNRAENGTLTWNPARFPSGYFALGDFIHSLGLGFGVYQDAGIQTCMTGEPTQVGSLFHEDIDAETFASWGADLLKYDDCYSEAAAGYPNVDYTPVVSPSGRYANMTAALLATKRPFLFQICNWGVDFPALWAPALGNSWRATNDIIPAYRTISRILNQVVPQTDFAGPGHWVDLDMLEVGNDIFTIPEEQTHFSLWAILKSPLVIGAALKDTYTSIPTASLAILKNQDVIGYNQDSLGVSASFRRRWTEEGYEIWAGPLSESRVVVALINLQDEARSLTVDFPDVGVQKAGSVKDIWNGVTSSNVLTSYTANVAAHGTLLLELGELVTAGIYNASDAVKTGQTTTFEKVFGLTTSQNYSAVLTFANNKDSTSIVVNGKGYTLEGSSLTVPLGLNATNSNTVNVTSSISPNSLSITPQNATFYPSTSFTTSGSSDLTTCYTGLCQPVGSKIGYLSATGSASLSIPAPYKFSSASTVSKYVDIYFCNNDIAFATSWDYGTNTRNMTITVNSVTTRVELPLSGRSSELFSPGLGWEDTGLFGVLLDGWTDGNNEVVVGNVYGNEGLVNYAADFVGLGIYW</sequence>
<dbReference type="Pfam" id="PF16499">
    <property type="entry name" value="Melibiase_2"/>
    <property type="match status" value="1"/>
</dbReference>
<dbReference type="OrthoDB" id="5795902at2759"/>
<comment type="similarity">
    <text evidence="3 13">Belongs to the glycosyl hydrolase 27 family.</text>
</comment>
<dbReference type="EC" id="3.2.1.22" evidence="4 13"/>
<evidence type="ECO:0000256" key="12">
    <source>
        <dbReference type="ARBA" id="ARBA00023326"/>
    </source>
</evidence>
<evidence type="ECO:0000256" key="4">
    <source>
        <dbReference type="ARBA" id="ARBA00012755"/>
    </source>
</evidence>
<dbReference type="GO" id="GO:0005576">
    <property type="term" value="C:extracellular region"/>
    <property type="evidence" value="ECO:0007669"/>
    <property type="project" value="UniProtKB-SubCell"/>
</dbReference>
<keyword evidence="6" id="KW-0732">Signal</keyword>
<dbReference type="EMBL" id="KZ613939">
    <property type="protein sequence ID" value="PMD45999.1"/>
    <property type="molecule type" value="Genomic_DNA"/>
</dbReference>
<dbReference type="Gene3D" id="3.20.20.70">
    <property type="entry name" value="Aldolase class I"/>
    <property type="match status" value="1"/>
</dbReference>
<evidence type="ECO:0000259" key="14">
    <source>
        <dbReference type="Pfam" id="PF17801"/>
    </source>
</evidence>
<keyword evidence="9" id="KW-0325">Glycoprotein</keyword>
<protein>
    <recommendedName>
        <fullName evidence="4 13">Alpha-galactosidase</fullName>
        <ecNumber evidence="4 13">3.2.1.22</ecNumber>
    </recommendedName>
    <alternativeName>
        <fullName evidence="13">Melibiase</fullName>
    </alternativeName>
</protein>
<comment type="subcellular location">
    <subcellularLocation>
        <location evidence="2">Secreted</location>
    </subcellularLocation>
</comment>
<evidence type="ECO:0000256" key="5">
    <source>
        <dbReference type="ARBA" id="ARBA00022525"/>
    </source>
</evidence>
<dbReference type="SUPFAM" id="SSF51445">
    <property type="entry name" value="(Trans)glycosidases"/>
    <property type="match status" value="1"/>
</dbReference>
<dbReference type="GO" id="GO:0004557">
    <property type="term" value="F:alpha-galactosidase activity"/>
    <property type="evidence" value="ECO:0007669"/>
    <property type="project" value="UniProtKB-EC"/>
</dbReference>
<evidence type="ECO:0000313" key="16">
    <source>
        <dbReference type="Proteomes" id="UP000235786"/>
    </source>
</evidence>
<evidence type="ECO:0000256" key="11">
    <source>
        <dbReference type="ARBA" id="ARBA00023295"/>
    </source>
</evidence>
<dbReference type="Proteomes" id="UP000235786">
    <property type="component" value="Unassembled WGS sequence"/>
</dbReference>
<keyword evidence="5" id="KW-0964">Secreted</keyword>
<evidence type="ECO:0000256" key="1">
    <source>
        <dbReference type="ARBA" id="ARBA00001255"/>
    </source>
</evidence>
<dbReference type="SUPFAM" id="SSF51011">
    <property type="entry name" value="Glycosyl hydrolase domain"/>
    <property type="match status" value="1"/>
</dbReference>
<evidence type="ECO:0000256" key="8">
    <source>
        <dbReference type="ARBA" id="ARBA00023157"/>
    </source>
</evidence>
<accession>A0A2J6S5F6</accession>
<dbReference type="InterPro" id="IPR041233">
    <property type="entry name" value="Melibiase_C"/>
</dbReference>
<reference evidence="15 16" key="1">
    <citation type="submission" date="2016-04" db="EMBL/GenBank/DDBJ databases">
        <title>A degradative enzymes factory behind the ericoid mycorrhizal symbiosis.</title>
        <authorList>
            <consortium name="DOE Joint Genome Institute"/>
            <person name="Martino E."/>
            <person name="Morin E."/>
            <person name="Grelet G."/>
            <person name="Kuo A."/>
            <person name="Kohler A."/>
            <person name="Daghino S."/>
            <person name="Barry K."/>
            <person name="Choi C."/>
            <person name="Cichocki N."/>
            <person name="Clum A."/>
            <person name="Copeland A."/>
            <person name="Hainaut M."/>
            <person name="Haridas S."/>
            <person name="Labutti K."/>
            <person name="Lindquist E."/>
            <person name="Lipzen A."/>
            <person name="Khouja H.-R."/>
            <person name="Murat C."/>
            <person name="Ohm R."/>
            <person name="Olson A."/>
            <person name="Spatafora J."/>
            <person name="Veneault-Fourrey C."/>
            <person name="Henrissat B."/>
            <person name="Grigoriev I."/>
            <person name="Martin F."/>
            <person name="Perotto S."/>
        </authorList>
    </citation>
    <scope>NUCLEOTIDE SEQUENCE [LARGE SCALE GENOMIC DNA]</scope>
    <source>
        <strain evidence="15 16">F</strain>
    </source>
</reference>
<gene>
    <name evidence="15" type="ORF">L207DRAFT_612422</name>
</gene>
<keyword evidence="11 13" id="KW-0326">Glycosidase</keyword>
<evidence type="ECO:0000256" key="3">
    <source>
        <dbReference type="ARBA" id="ARBA00009743"/>
    </source>
</evidence>
<keyword evidence="10" id="KW-0119">Carbohydrate metabolism</keyword>
<dbReference type="GO" id="GO:0000272">
    <property type="term" value="P:polysaccharide catabolic process"/>
    <property type="evidence" value="ECO:0007669"/>
    <property type="project" value="UniProtKB-KW"/>
</dbReference>
<dbReference type="STRING" id="1149755.A0A2J6S5F6"/>
<feature type="domain" description="Alpha galactosidase C-terminal" evidence="14">
    <location>
        <begin position="334"/>
        <end position="407"/>
    </location>
</feature>
<evidence type="ECO:0000256" key="10">
    <source>
        <dbReference type="ARBA" id="ARBA00023277"/>
    </source>
</evidence>
<evidence type="ECO:0000256" key="6">
    <source>
        <dbReference type="ARBA" id="ARBA00022729"/>
    </source>
</evidence>
<dbReference type="Pfam" id="PF17801">
    <property type="entry name" value="Melibiase_C"/>
    <property type="match status" value="1"/>
</dbReference>
<keyword evidence="7 13" id="KW-0378">Hydrolase</keyword>
<dbReference type="PANTHER" id="PTHR11452">
    <property type="entry name" value="ALPHA-GALACTOSIDASE/ALPHA-N-ACETYLGALACTOSAMINIDASE"/>
    <property type="match status" value="1"/>
</dbReference>
<evidence type="ECO:0000256" key="2">
    <source>
        <dbReference type="ARBA" id="ARBA00004613"/>
    </source>
</evidence>
<dbReference type="AlphaFoldDB" id="A0A2J6S5F6"/>
<dbReference type="InterPro" id="IPR017853">
    <property type="entry name" value="GH"/>
</dbReference>
<keyword evidence="8 13" id="KW-1015">Disulfide bond</keyword>
<dbReference type="Gene3D" id="2.60.40.1180">
    <property type="entry name" value="Golgi alpha-mannosidase II"/>
    <property type="match status" value="1"/>
</dbReference>
<dbReference type="FunFam" id="3.20.20.70:FF:000197">
    <property type="entry name" value="Alpha-galactosidase"/>
    <property type="match status" value="1"/>
</dbReference>
<comment type="catalytic activity">
    <reaction evidence="1 13">
        <text>Hydrolysis of terminal, non-reducing alpha-D-galactose residues in alpha-D-galactosides, including galactose oligosaccharides, galactomannans and galactolipids.</text>
        <dbReference type="EC" id="3.2.1.22"/>
    </reaction>
</comment>
<keyword evidence="12" id="KW-0624">Polysaccharide degradation</keyword>
<evidence type="ECO:0000256" key="9">
    <source>
        <dbReference type="ARBA" id="ARBA00023180"/>
    </source>
</evidence>
<dbReference type="InterPro" id="IPR013785">
    <property type="entry name" value="Aldolase_TIM"/>
</dbReference>
<dbReference type="FunFam" id="2.60.40.1180:FF:000008">
    <property type="entry name" value="Alpha-galactosidase"/>
    <property type="match status" value="1"/>
</dbReference>
<organism evidence="15 16">
    <name type="scientific">Hyaloscypha variabilis (strain UAMH 11265 / GT02V1 / F)</name>
    <name type="common">Meliniomyces variabilis</name>
    <dbReference type="NCBI Taxonomy" id="1149755"/>
    <lineage>
        <taxon>Eukaryota</taxon>
        <taxon>Fungi</taxon>
        <taxon>Dikarya</taxon>
        <taxon>Ascomycota</taxon>
        <taxon>Pezizomycotina</taxon>
        <taxon>Leotiomycetes</taxon>
        <taxon>Helotiales</taxon>
        <taxon>Hyaloscyphaceae</taxon>
        <taxon>Hyaloscypha</taxon>
        <taxon>Hyaloscypha variabilis</taxon>
    </lineage>
</organism>
<dbReference type="InterPro" id="IPR013780">
    <property type="entry name" value="Glyco_hydro_b"/>
</dbReference>
<name>A0A2J6S5F6_HYAVF</name>
<evidence type="ECO:0000256" key="13">
    <source>
        <dbReference type="RuleBase" id="RU361168"/>
    </source>
</evidence>
<dbReference type="CDD" id="cd14792">
    <property type="entry name" value="GH27"/>
    <property type="match status" value="1"/>
</dbReference>
<evidence type="ECO:0000313" key="15">
    <source>
        <dbReference type="EMBL" id="PMD45999.1"/>
    </source>
</evidence>
<dbReference type="PRINTS" id="PR00740">
    <property type="entry name" value="GLHYDRLASE27"/>
</dbReference>
<keyword evidence="16" id="KW-1185">Reference proteome</keyword>
<dbReference type="PANTHER" id="PTHR11452:SF75">
    <property type="entry name" value="ALPHA-GALACTOSIDASE MEL1"/>
    <property type="match status" value="1"/>
</dbReference>
<dbReference type="InterPro" id="IPR002241">
    <property type="entry name" value="Glyco_hydro_27"/>
</dbReference>
<evidence type="ECO:0000256" key="7">
    <source>
        <dbReference type="ARBA" id="ARBA00022801"/>
    </source>
</evidence>
<proteinExistence type="inferred from homology"/>